<evidence type="ECO:0000256" key="7">
    <source>
        <dbReference type="ARBA" id="ARBA00023014"/>
    </source>
</evidence>
<evidence type="ECO:0000256" key="1">
    <source>
        <dbReference type="ARBA" id="ARBA00001933"/>
    </source>
</evidence>
<dbReference type="Gene3D" id="1.10.260.50">
    <property type="match status" value="1"/>
</dbReference>
<dbReference type="InterPro" id="IPR000192">
    <property type="entry name" value="Aminotrans_V_dom"/>
</dbReference>
<dbReference type="GO" id="GO:0031071">
    <property type="term" value="F:cysteine desulfurase activity"/>
    <property type="evidence" value="ECO:0007669"/>
    <property type="project" value="UniProtKB-EC"/>
</dbReference>
<keyword evidence="5" id="KW-0663">Pyridoxal phosphate</keyword>
<reference evidence="9" key="1">
    <citation type="submission" date="2018-06" db="EMBL/GenBank/DDBJ databases">
        <authorList>
            <person name="Zhirakovskaya E."/>
        </authorList>
    </citation>
    <scope>NUCLEOTIDE SEQUENCE</scope>
</reference>
<keyword evidence="4" id="KW-0479">Metal-binding</keyword>
<dbReference type="GO" id="GO:0051536">
    <property type="term" value="F:iron-sulfur cluster binding"/>
    <property type="evidence" value="ECO:0007669"/>
    <property type="project" value="UniProtKB-KW"/>
</dbReference>
<evidence type="ECO:0000259" key="8">
    <source>
        <dbReference type="Pfam" id="PF00266"/>
    </source>
</evidence>
<protein>
    <recommendedName>
        <fullName evidence="3">cysteine desulfurase</fullName>
        <ecNumber evidence="3">2.8.1.7</ecNumber>
    </recommendedName>
</protein>
<dbReference type="Pfam" id="PF00266">
    <property type="entry name" value="Aminotran_5"/>
    <property type="match status" value="1"/>
</dbReference>
<dbReference type="PANTHER" id="PTHR11601:SF34">
    <property type="entry name" value="CYSTEINE DESULFURASE"/>
    <property type="match status" value="1"/>
</dbReference>
<dbReference type="InterPro" id="IPR015424">
    <property type="entry name" value="PyrdxlP-dep_Trfase"/>
</dbReference>
<feature type="non-terminal residue" evidence="9">
    <location>
        <position position="1"/>
    </location>
</feature>
<evidence type="ECO:0000256" key="3">
    <source>
        <dbReference type="ARBA" id="ARBA00012239"/>
    </source>
</evidence>
<sequence length="211" mass="22346">ADDARVFHSDACQMAGKLPVDFSSLGIDLMSLSSHKLYGPQGAGALVVKRNINLSPQLSGGGQERGKRSGTENIVALVGFGAAAELAEQKMVQRQRAAEVLRDALIEQLKLLSGIEIFSTASARIPNTVQFSVPGIDGEALLMLLDKKGFALSSGSACDSGKAESGHVLLAMGVPTDIARSAIRVSFGEQNTSEDVSRFIESLNDIRQQFN</sequence>
<comment type="similarity">
    <text evidence="2">Belongs to the class-V pyridoxal-phosphate-dependent aminotransferase family. NifS/IscS subfamily.</text>
</comment>
<evidence type="ECO:0000256" key="4">
    <source>
        <dbReference type="ARBA" id="ARBA00022723"/>
    </source>
</evidence>
<proteinExistence type="inferred from homology"/>
<feature type="domain" description="Aminotransferase class V" evidence="8">
    <location>
        <begin position="6"/>
        <end position="199"/>
    </location>
</feature>
<dbReference type="PROSITE" id="PS00595">
    <property type="entry name" value="AA_TRANSFER_CLASS_5"/>
    <property type="match status" value="1"/>
</dbReference>
<dbReference type="EC" id="2.8.1.7" evidence="3"/>
<dbReference type="AlphaFoldDB" id="A0A3B0XID0"/>
<dbReference type="SUPFAM" id="SSF53383">
    <property type="entry name" value="PLP-dependent transferases"/>
    <property type="match status" value="1"/>
</dbReference>
<evidence type="ECO:0000256" key="6">
    <source>
        <dbReference type="ARBA" id="ARBA00023004"/>
    </source>
</evidence>
<dbReference type="InterPro" id="IPR015421">
    <property type="entry name" value="PyrdxlP-dep_Trfase_major"/>
</dbReference>
<dbReference type="InterPro" id="IPR020578">
    <property type="entry name" value="Aminotrans_V_PyrdxlP_BS"/>
</dbReference>
<dbReference type="GO" id="GO:0046872">
    <property type="term" value="F:metal ion binding"/>
    <property type="evidence" value="ECO:0007669"/>
    <property type="project" value="UniProtKB-KW"/>
</dbReference>
<evidence type="ECO:0000256" key="2">
    <source>
        <dbReference type="ARBA" id="ARBA00006490"/>
    </source>
</evidence>
<keyword evidence="6" id="KW-0408">Iron</keyword>
<dbReference type="Gene3D" id="3.40.640.10">
    <property type="entry name" value="Type I PLP-dependent aspartate aminotransferase-like (Major domain)"/>
    <property type="match status" value="1"/>
</dbReference>
<dbReference type="PANTHER" id="PTHR11601">
    <property type="entry name" value="CYSTEINE DESULFURYLASE FAMILY MEMBER"/>
    <property type="match status" value="1"/>
</dbReference>
<comment type="cofactor">
    <cofactor evidence="1">
        <name>pyridoxal 5'-phosphate</name>
        <dbReference type="ChEBI" id="CHEBI:597326"/>
    </cofactor>
</comment>
<accession>A0A3B0XID0</accession>
<organism evidence="9">
    <name type="scientific">hydrothermal vent metagenome</name>
    <dbReference type="NCBI Taxonomy" id="652676"/>
    <lineage>
        <taxon>unclassified sequences</taxon>
        <taxon>metagenomes</taxon>
        <taxon>ecological metagenomes</taxon>
    </lineage>
</organism>
<gene>
    <name evidence="9" type="ORF">MNBD_GAMMA10-704</name>
</gene>
<dbReference type="InterPro" id="IPR015422">
    <property type="entry name" value="PyrdxlP-dep_Trfase_small"/>
</dbReference>
<keyword evidence="7" id="KW-0411">Iron-sulfur</keyword>
<dbReference type="EMBL" id="UOFJ01000039">
    <property type="protein sequence ID" value="VAW61419.1"/>
    <property type="molecule type" value="Genomic_DNA"/>
</dbReference>
<evidence type="ECO:0000256" key="5">
    <source>
        <dbReference type="ARBA" id="ARBA00022898"/>
    </source>
</evidence>
<keyword evidence="9" id="KW-0808">Transferase</keyword>
<name>A0A3B0XID0_9ZZZZ</name>
<evidence type="ECO:0000313" key="9">
    <source>
        <dbReference type="EMBL" id="VAW61419.1"/>
    </source>
</evidence>
<dbReference type="Gene3D" id="3.90.1150.10">
    <property type="entry name" value="Aspartate Aminotransferase, domain 1"/>
    <property type="match status" value="1"/>
</dbReference>